<dbReference type="PaxDb" id="8022-A0A060VZN6"/>
<evidence type="ECO:0000313" key="2">
    <source>
        <dbReference type="EMBL" id="CDQ58474.1"/>
    </source>
</evidence>
<proteinExistence type="predicted"/>
<dbReference type="EMBL" id="FR904305">
    <property type="protein sequence ID" value="CDQ58474.1"/>
    <property type="molecule type" value="Genomic_DNA"/>
</dbReference>
<dbReference type="STRING" id="8022.A0A060VZN6"/>
<reference evidence="2" key="1">
    <citation type="journal article" date="2014" name="Nat. Commun.">
        <title>The rainbow trout genome provides novel insights into evolution after whole-genome duplication in vertebrates.</title>
        <authorList>
            <person name="Berthelot C."/>
            <person name="Brunet F."/>
            <person name="Chalopin D."/>
            <person name="Juanchich A."/>
            <person name="Bernard M."/>
            <person name="Noel B."/>
            <person name="Bento P."/>
            <person name="Da Silva C."/>
            <person name="Labadie K."/>
            <person name="Alberti A."/>
            <person name="Aury J.M."/>
            <person name="Louis A."/>
            <person name="Dehais P."/>
            <person name="Bardou P."/>
            <person name="Montfort J."/>
            <person name="Klopp C."/>
            <person name="Cabau C."/>
            <person name="Gaspin C."/>
            <person name="Thorgaard G.H."/>
            <person name="Boussaha M."/>
            <person name="Quillet E."/>
            <person name="Guyomard R."/>
            <person name="Galiana D."/>
            <person name="Bobe J."/>
            <person name="Volff J.N."/>
            <person name="Genet C."/>
            <person name="Wincker P."/>
            <person name="Jaillon O."/>
            <person name="Roest Crollius H."/>
            <person name="Guiguen Y."/>
        </authorList>
    </citation>
    <scope>NUCLEOTIDE SEQUENCE [LARGE SCALE GENOMIC DNA]</scope>
</reference>
<evidence type="ECO:0000313" key="3">
    <source>
        <dbReference type="Proteomes" id="UP000193380"/>
    </source>
</evidence>
<name>A0A060VZN6_ONCMY</name>
<keyword evidence="1" id="KW-0472">Membrane</keyword>
<keyword evidence="1" id="KW-0812">Transmembrane</keyword>
<sequence length="298" mass="33412">MRLVMLPEALLCQCTVECTEGIFIALSVGPFLLGATPLVCFSSKHCILQYHICEFLHLKPLACDEFCNTLYLIHMDYQHFIKNLKYISIGSELFLYLKVCVCVCVCVDRIKWPTHGCSLNGLIKIKTILSTDTQLYLGLATTLLAILPMSIKLLVNPTLWQFKLPLYAAIVTEGWSVGAVRGHLPGLPVRQRIPAFPPLEHCSEDELRLGPYHRPIRMPSMDLGRVTKWKFYISIVAMAGLCFMSMALAPLARLPDLFPLLVSVFFSTTSWASSSTSTLSRLPSRLHLGVRIRVVATR</sequence>
<organism evidence="2 3">
    <name type="scientific">Oncorhynchus mykiss</name>
    <name type="common">Rainbow trout</name>
    <name type="synonym">Salmo gairdneri</name>
    <dbReference type="NCBI Taxonomy" id="8022"/>
    <lineage>
        <taxon>Eukaryota</taxon>
        <taxon>Metazoa</taxon>
        <taxon>Chordata</taxon>
        <taxon>Craniata</taxon>
        <taxon>Vertebrata</taxon>
        <taxon>Euteleostomi</taxon>
        <taxon>Actinopterygii</taxon>
        <taxon>Neopterygii</taxon>
        <taxon>Teleostei</taxon>
        <taxon>Protacanthopterygii</taxon>
        <taxon>Salmoniformes</taxon>
        <taxon>Salmonidae</taxon>
        <taxon>Salmoninae</taxon>
        <taxon>Oncorhynchus</taxon>
    </lineage>
</organism>
<protein>
    <submittedName>
        <fullName evidence="2">Uncharacterized protein</fullName>
    </submittedName>
</protein>
<dbReference type="AlphaFoldDB" id="A0A060VZN6"/>
<feature type="transmembrane region" description="Helical" evidence="1">
    <location>
        <begin position="135"/>
        <end position="155"/>
    </location>
</feature>
<reference evidence="2" key="2">
    <citation type="submission" date="2014-03" db="EMBL/GenBank/DDBJ databases">
        <authorList>
            <person name="Genoscope - CEA"/>
        </authorList>
    </citation>
    <scope>NUCLEOTIDE SEQUENCE</scope>
</reference>
<evidence type="ECO:0000256" key="1">
    <source>
        <dbReference type="SAM" id="Phobius"/>
    </source>
</evidence>
<dbReference type="Proteomes" id="UP000193380">
    <property type="component" value="Unassembled WGS sequence"/>
</dbReference>
<gene>
    <name evidence="2" type="ORF">GSONMT00077950001</name>
</gene>
<feature type="transmembrane region" description="Helical" evidence="1">
    <location>
        <begin position="231"/>
        <end position="251"/>
    </location>
</feature>
<keyword evidence="1" id="KW-1133">Transmembrane helix</keyword>
<accession>A0A060VZN6</accession>